<dbReference type="InterPro" id="IPR008269">
    <property type="entry name" value="Lon_proteolytic"/>
</dbReference>
<dbReference type="PROSITE" id="PS51786">
    <property type="entry name" value="LON_PROTEOLYTIC"/>
    <property type="match status" value="1"/>
</dbReference>
<dbReference type="AlphaFoldDB" id="A0AAE8LWS1"/>
<dbReference type="GO" id="GO:0004252">
    <property type="term" value="F:serine-type endopeptidase activity"/>
    <property type="evidence" value="ECO:0007669"/>
    <property type="project" value="UniProtKB-UniRule"/>
</dbReference>
<feature type="transmembrane region" description="Helical" evidence="2">
    <location>
        <begin position="12"/>
        <end position="32"/>
    </location>
</feature>
<keyword evidence="2" id="KW-0472">Membrane</keyword>
<keyword evidence="2" id="KW-1133">Transmembrane helix</keyword>
<comment type="catalytic activity">
    <reaction evidence="1">
        <text>Hydrolysis of proteins in presence of ATP.</text>
        <dbReference type="EC" id="3.4.21.53"/>
    </reaction>
</comment>
<dbReference type="Pfam" id="PF13180">
    <property type="entry name" value="PDZ_2"/>
    <property type="match status" value="1"/>
</dbReference>
<keyword evidence="1 4" id="KW-0645">Protease</keyword>
<evidence type="ECO:0000313" key="5">
    <source>
        <dbReference type="Proteomes" id="UP000239650"/>
    </source>
</evidence>
<dbReference type="NCBIfam" id="NF041438">
    <property type="entry name" value="SepM_fam_S16"/>
    <property type="match status" value="1"/>
</dbReference>
<dbReference type="RefSeq" id="WP_061826983.1">
    <property type="nucleotide sequence ID" value="NZ_CAKMCP010000001.1"/>
</dbReference>
<dbReference type="Gene3D" id="3.30.230.10">
    <property type="match status" value="1"/>
</dbReference>
<dbReference type="InterPro" id="IPR001478">
    <property type="entry name" value="PDZ"/>
</dbReference>
<keyword evidence="1 4" id="KW-0378">Hydrolase</keyword>
<keyword evidence="1" id="KW-0720">Serine protease</keyword>
<dbReference type="GO" id="GO:0030163">
    <property type="term" value="P:protein catabolic process"/>
    <property type="evidence" value="ECO:0007669"/>
    <property type="project" value="InterPro"/>
</dbReference>
<accession>A0AAE8LWS1</accession>
<evidence type="ECO:0000256" key="1">
    <source>
        <dbReference type="PROSITE-ProRule" id="PRU01122"/>
    </source>
</evidence>
<protein>
    <recommendedName>
        <fullName evidence="1">endopeptidase La</fullName>
        <ecNumber evidence="1">3.4.21.53</ecNumber>
    </recommendedName>
</protein>
<proteinExistence type="inferred from homology"/>
<feature type="active site" evidence="1">
    <location>
        <position position="282"/>
    </location>
</feature>
<name>A0AAE8LWS1_LATSK</name>
<dbReference type="InterPro" id="IPR036034">
    <property type="entry name" value="PDZ_sf"/>
</dbReference>
<reference evidence="4 5" key="1">
    <citation type="submission" date="2018-02" db="EMBL/GenBank/DDBJ databases">
        <authorList>
            <person name="Rodrigo-Torres L."/>
            <person name="Arahal R. D."/>
            <person name="Lucena T."/>
        </authorList>
    </citation>
    <scope>NUCLEOTIDE SEQUENCE [LARGE SCALE GENOMIC DNA]</scope>
    <source>
        <strain evidence="4 5">CECT 9267</strain>
    </source>
</reference>
<feature type="domain" description="Lon proteolytic" evidence="3">
    <location>
        <begin position="229"/>
        <end position="348"/>
    </location>
</feature>
<comment type="similarity">
    <text evidence="1">Belongs to the peptidase S16 family.</text>
</comment>
<gene>
    <name evidence="4" type="primary">lon</name>
    <name evidence="4" type="ORF">LAS9267_01745</name>
</gene>
<dbReference type="GO" id="GO:0006508">
    <property type="term" value="P:proteolysis"/>
    <property type="evidence" value="ECO:0007669"/>
    <property type="project" value="UniProtKB-KW"/>
</dbReference>
<dbReference type="InterPro" id="IPR014721">
    <property type="entry name" value="Ribsml_uS5_D2-typ_fold_subgr"/>
</dbReference>
<organism evidence="4 5">
    <name type="scientific">Latilactobacillus sakei</name>
    <name type="common">Lactobacillus sakei</name>
    <dbReference type="NCBI Taxonomy" id="1599"/>
    <lineage>
        <taxon>Bacteria</taxon>
        <taxon>Bacillati</taxon>
        <taxon>Bacillota</taxon>
        <taxon>Bacilli</taxon>
        <taxon>Lactobacillales</taxon>
        <taxon>Lactobacillaceae</taxon>
        <taxon>Latilactobacillus</taxon>
    </lineage>
</organism>
<evidence type="ECO:0000256" key="2">
    <source>
        <dbReference type="SAM" id="Phobius"/>
    </source>
</evidence>
<keyword evidence="2" id="KW-0812">Transmembrane</keyword>
<dbReference type="SUPFAM" id="SSF54211">
    <property type="entry name" value="Ribosomal protein S5 domain 2-like"/>
    <property type="match status" value="1"/>
</dbReference>
<dbReference type="InterPro" id="IPR020568">
    <property type="entry name" value="Ribosomal_Su5_D2-typ_SF"/>
</dbReference>
<dbReference type="EC" id="3.4.21.53" evidence="1"/>
<evidence type="ECO:0000259" key="3">
    <source>
        <dbReference type="PROSITE" id="PS51786"/>
    </source>
</evidence>
<comment type="caution">
    <text evidence="4">The sequence shown here is derived from an EMBL/GenBank/DDBJ whole genome shotgun (WGS) entry which is preliminary data.</text>
</comment>
<sequence>MPKNKKLTKRLIVIVVLIIVAVVCLMPTGYYIEGAGTAENTSQYVKVDGKHDHQKGHFMLTTVGVRGPVTPLQLLLSKTQPFTEIESRDELMGNEDTEAYEQIQKYYMDSSINAAVEAAYKKADKAYNTKYLGVYVMSMLGNSTFKDDLAVGDTITAIDHHQFKNANAFVKYVQGLKVGQKVTVSYDHGQKHQTATHRLIKLLRTHHPGLGITLTDHSKIETDIPVKIDAGDIGGPSAGLMFTLQVYNQLTKQNLQKGRKIAGTGTMAADGTVGAIGGIDKKVLVASQEGATVFFAPNDPVTKAILKVDPDYQNNYTIAKNAAKKIHTKMKIVPVKTLDDALTYLKNH</sequence>
<evidence type="ECO:0000313" key="4">
    <source>
        <dbReference type="EMBL" id="SPE22721.1"/>
    </source>
</evidence>
<dbReference type="GO" id="GO:0004176">
    <property type="term" value="F:ATP-dependent peptidase activity"/>
    <property type="evidence" value="ECO:0007669"/>
    <property type="project" value="UniProtKB-UniRule"/>
</dbReference>
<dbReference type="EMBL" id="OKRC01000009">
    <property type="protein sequence ID" value="SPE22721.1"/>
    <property type="molecule type" value="Genomic_DNA"/>
</dbReference>
<dbReference type="GeneID" id="57133928"/>
<feature type="active site" evidence="1">
    <location>
        <position position="237"/>
    </location>
</feature>
<dbReference type="GO" id="GO:0005524">
    <property type="term" value="F:ATP binding"/>
    <property type="evidence" value="ECO:0007669"/>
    <property type="project" value="InterPro"/>
</dbReference>
<dbReference type="Pfam" id="PF05362">
    <property type="entry name" value="Lon_C"/>
    <property type="match status" value="1"/>
</dbReference>
<dbReference type="SUPFAM" id="SSF50156">
    <property type="entry name" value="PDZ domain-like"/>
    <property type="match status" value="1"/>
</dbReference>
<dbReference type="Proteomes" id="UP000239650">
    <property type="component" value="Unassembled WGS sequence"/>
</dbReference>
<dbReference type="InterPro" id="IPR027065">
    <property type="entry name" value="Lon_Prtase"/>
</dbReference>
<dbReference type="PANTHER" id="PTHR10046">
    <property type="entry name" value="ATP DEPENDENT LON PROTEASE FAMILY MEMBER"/>
    <property type="match status" value="1"/>
</dbReference>